<dbReference type="Proteomes" id="UP000529637">
    <property type="component" value="Unassembled WGS sequence"/>
</dbReference>
<comment type="caution">
    <text evidence="1">The sequence shown here is derived from an EMBL/GenBank/DDBJ whole genome shotgun (WGS) entry which is preliminary data.</text>
</comment>
<dbReference type="EMBL" id="JABWMJ010000010">
    <property type="protein sequence ID" value="NUZ07958.1"/>
    <property type="molecule type" value="Genomic_DNA"/>
</dbReference>
<evidence type="ECO:0000313" key="1">
    <source>
        <dbReference type="EMBL" id="NUZ07958.1"/>
    </source>
</evidence>
<gene>
    <name evidence="1" type="ORF">HQN59_19520</name>
</gene>
<protein>
    <recommendedName>
        <fullName evidence="3">LysR substrate-binding domain-containing protein</fullName>
    </recommendedName>
</protein>
<name>A0A7Y6NRE8_9BURK</name>
<evidence type="ECO:0000313" key="2">
    <source>
        <dbReference type="Proteomes" id="UP000529637"/>
    </source>
</evidence>
<sequence>MAAEGLAATLAPAYISVLADKFGLVMRRVVNPETIRQVCVYRSLTRSLPPAADAFGEFLVDSLRVTVEPAAAPRRSRRRTGR</sequence>
<proteinExistence type="predicted"/>
<accession>A0A7Y6NRE8</accession>
<dbReference type="AlphaFoldDB" id="A0A7Y6NRE8"/>
<organism evidence="1 2">
    <name type="scientific">Piscinibacter koreensis</name>
    <dbReference type="NCBI Taxonomy" id="2742824"/>
    <lineage>
        <taxon>Bacteria</taxon>
        <taxon>Pseudomonadati</taxon>
        <taxon>Pseudomonadota</taxon>
        <taxon>Betaproteobacteria</taxon>
        <taxon>Burkholderiales</taxon>
        <taxon>Sphaerotilaceae</taxon>
        <taxon>Piscinibacter</taxon>
    </lineage>
</organism>
<keyword evidence="2" id="KW-1185">Reference proteome</keyword>
<evidence type="ECO:0008006" key="3">
    <source>
        <dbReference type="Google" id="ProtNLM"/>
    </source>
</evidence>
<reference evidence="1 2" key="1">
    <citation type="submission" date="2020-06" db="EMBL/GenBank/DDBJ databases">
        <title>Schlegella sp. ID0723 isolated from air conditioner.</title>
        <authorList>
            <person name="Kim D.Y."/>
            <person name="Kim D.-U."/>
        </authorList>
    </citation>
    <scope>NUCLEOTIDE SEQUENCE [LARGE SCALE GENOMIC DNA]</scope>
    <source>
        <strain evidence="1 2">ID0723</strain>
    </source>
</reference>